<gene>
    <name evidence="6" type="ORF">Kalk_19760</name>
</gene>
<keyword evidence="7" id="KW-1185">Reference proteome</keyword>
<dbReference type="GO" id="GO:0005975">
    <property type="term" value="P:carbohydrate metabolic process"/>
    <property type="evidence" value="ECO:0007669"/>
    <property type="project" value="InterPro"/>
</dbReference>
<dbReference type="InterPro" id="IPR011330">
    <property type="entry name" value="Glyco_hydro/deAcase_b/a-brl"/>
</dbReference>
<feature type="domain" description="Glycoside hydrolase family 57 N-terminal" evidence="5">
    <location>
        <begin position="15"/>
        <end position="438"/>
    </location>
</feature>
<organism evidence="6 7">
    <name type="scientific">Ketobacter alkanivorans</name>
    <dbReference type="NCBI Taxonomy" id="1917421"/>
    <lineage>
        <taxon>Bacteria</taxon>
        <taxon>Pseudomonadati</taxon>
        <taxon>Pseudomonadota</taxon>
        <taxon>Gammaproteobacteria</taxon>
        <taxon>Pseudomonadales</taxon>
        <taxon>Ketobacteraceae</taxon>
        <taxon>Ketobacter</taxon>
    </lineage>
</organism>
<evidence type="ECO:0000259" key="5">
    <source>
        <dbReference type="Pfam" id="PF03065"/>
    </source>
</evidence>
<comment type="similarity">
    <text evidence="1 3">Belongs to the glycosyl hydrolase 57 family.</text>
</comment>
<feature type="region of interest" description="Disordered" evidence="4">
    <location>
        <begin position="547"/>
        <end position="567"/>
    </location>
</feature>
<dbReference type="Pfam" id="PF03065">
    <property type="entry name" value="Glyco_hydro_57"/>
    <property type="match status" value="1"/>
</dbReference>
<name>A0A2K9LQB6_9GAMM</name>
<evidence type="ECO:0000256" key="1">
    <source>
        <dbReference type="ARBA" id="ARBA00006821"/>
    </source>
</evidence>
<keyword evidence="2 3" id="KW-0119">Carbohydrate metabolism</keyword>
<sequence length="567" mass="65464">MSHEIQGRPKVNVVLCWHMHQPQYQDQFTRHVHLPWTYLHAIKDYADMAAVVEQVPQSKVVVNFTPVLLDQIDDYIQQFDRYFHYGEPFNDRLLATLAAVTIGPTESLRLFIIKQCIRANEKRLIERFSPYHDLVQLARQALNKPGYLAYLDEQFFFDLLVWYHLVWMGETVRAENETVQRLVRKSKGFTSKDRKELLGVIDSLIRSVVPRYRHLAESGQMEISVTPDKHPILPLMLDFKSALEAMPKSALPHRDHYPGGHERAIEHIKNGLKTFERHFGFQPVGCWPSEGALSEPTLALLSDKQFQWTATGGGVLHNTKNANKLDNLCIHHGFQVREYPITCFFRDDNLSDLIGFTYSGWNETDAVNNLIHHIENIRVACGYQEDTIVPIIMDGENCWEYYANNGYHFLKELYARLVDHPKINLTTFRDYIKTHKKRTPLPSLVAGSWVYGSFSTWIGDPAKNRAWDLLCQAKDDYDRVIASGKLAPEIALRAKEQLAICEGSDWFWWFGDYNPTESVSDFDQLYRTHLKNLYRFLDEPAPESLNHVISRGGGTPENDGVMRRGQG</sequence>
<dbReference type="EMBL" id="CP022684">
    <property type="protein sequence ID" value="AUM14526.1"/>
    <property type="molecule type" value="Genomic_DNA"/>
</dbReference>
<dbReference type="Gene3D" id="3.20.110.10">
    <property type="entry name" value="Glycoside hydrolase 38, N terminal domain"/>
    <property type="match status" value="2"/>
</dbReference>
<dbReference type="GO" id="GO:0016787">
    <property type="term" value="F:hydrolase activity"/>
    <property type="evidence" value="ECO:0007669"/>
    <property type="project" value="UniProtKB-KW"/>
</dbReference>
<evidence type="ECO:0000256" key="4">
    <source>
        <dbReference type="SAM" id="MobiDB-lite"/>
    </source>
</evidence>
<proteinExistence type="inferred from homology"/>
<accession>A0A2K9LQB6</accession>
<evidence type="ECO:0000256" key="2">
    <source>
        <dbReference type="ARBA" id="ARBA00023277"/>
    </source>
</evidence>
<dbReference type="InterPro" id="IPR004300">
    <property type="entry name" value="Glyco_hydro_57_N"/>
</dbReference>
<dbReference type="InterPro" id="IPR027291">
    <property type="entry name" value="Glyco_hydro_38_N_sf"/>
</dbReference>
<reference evidence="7" key="1">
    <citation type="submission" date="2017-08" db="EMBL/GenBank/DDBJ databases">
        <title>Direct submision.</title>
        <authorList>
            <person name="Kim S.-J."/>
            <person name="Rhee S.-K."/>
        </authorList>
    </citation>
    <scope>NUCLEOTIDE SEQUENCE [LARGE SCALE GENOMIC DNA]</scope>
    <source>
        <strain evidence="7">GI5</strain>
    </source>
</reference>
<dbReference type="Proteomes" id="UP000235116">
    <property type="component" value="Chromosome"/>
</dbReference>
<dbReference type="CDD" id="cd10796">
    <property type="entry name" value="GH57N_APU"/>
    <property type="match status" value="1"/>
</dbReference>
<dbReference type="KEGG" id="kak:Kalk_19760"/>
<evidence type="ECO:0000313" key="7">
    <source>
        <dbReference type="Proteomes" id="UP000235116"/>
    </source>
</evidence>
<evidence type="ECO:0000313" key="6">
    <source>
        <dbReference type="EMBL" id="AUM14526.1"/>
    </source>
</evidence>
<dbReference type="OrthoDB" id="9759321at2"/>
<dbReference type="AlphaFoldDB" id="A0A2K9LQB6"/>
<dbReference type="InterPro" id="IPR052046">
    <property type="entry name" value="GH57_Enzymes"/>
</dbReference>
<dbReference type="PANTHER" id="PTHR36306">
    <property type="entry name" value="ALPHA-AMYLASE-RELATED-RELATED"/>
    <property type="match status" value="1"/>
</dbReference>
<protein>
    <submittedName>
        <fullName evidence="6">Glycoside hydrolase</fullName>
    </submittedName>
</protein>
<keyword evidence="6" id="KW-0378">Hydrolase</keyword>
<dbReference type="RefSeq" id="WP_101895899.1">
    <property type="nucleotide sequence ID" value="NZ_CP022684.1"/>
</dbReference>
<evidence type="ECO:0000256" key="3">
    <source>
        <dbReference type="RuleBase" id="RU361196"/>
    </source>
</evidence>
<dbReference type="SUPFAM" id="SSF88713">
    <property type="entry name" value="Glycoside hydrolase/deacetylase"/>
    <property type="match status" value="1"/>
</dbReference>
<dbReference type="PANTHER" id="PTHR36306:SF1">
    <property type="entry name" value="ALPHA-AMYLASE-RELATED"/>
    <property type="match status" value="1"/>
</dbReference>